<dbReference type="Proteomes" id="UP000821865">
    <property type="component" value="Chromosome 1"/>
</dbReference>
<keyword evidence="2" id="KW-1185">Reference proteome</keyword>
<proteinExistence type="predicted"/>
<dbReference type="EMBL" id="CM023470">
    <property type="protein sequence ID" value="KAH7978475.1"/>
    <property type="molecule type" value="Genomic_DNA"/>
</dbReference>
<organism evidence="1 2">
    <name type="scientific">Dermacentor silvarum</name>
    <name type="common">Tick</name>
    <dbReference type="NCBI Taxonomy" id="543639"/>
    <lineage>
        <taxon>Eukaryota</taxon>
        <taxon>Metazoa</taxon>
        <taxon>Ecdysozoa</taxon>
        <taxon>Arthropoda</taxon>
        <taxon>Chelicerata</taxon>
        <taxon>Arachnida</taxon>
        <taxon>Acari</taxon>
        <taxon>Parasitiformes</taxon>
        <taxon>Ixodida</taxon>
        <taxon>Ixodoidea</taxon>
        <taxon>Ixodidae</taxon>
        <taxon>Rhipicephalinae</taxon>
        <taxon>Dermacentor</taxon>
    </lineage>
</organism>
<gene>
    <name evidence="1" type="ORF">HPB49_005593</name>
</gene>
<accession>A0ACB8DVQ1</accession>
<sequence>MPRQKPAAPQKTAPIKREKNSQEVPLAQRLLSRDKAEKEVSVKHRGSPGNVCDVGQLGLGPDVMELARPALVADLKDVVDVMAGGMHTLCLTADVKVKLVQMMLH</sequence>
<evidence type="ECO:0000313" key="2">
    <source>
        <dbReference type="Proteomes" id="UP000821865"/>
    </source>
</evidence>
<name>A0ACB8DVQ1_DERSI</name>
<evidence type="ECO:0000313" key="1">
    <source>
        <dbReference type="EMBL" id="KAH7978475.1"/>
    </source>
</evidence>
<comment type="caution">
    <text evidence="1">The sequence shown here is derived from an EMBL/GenBank/DDBJ whole genome shotgun (WGS) entry which is preliminary data.</text>
</comment>
<reference evidence="1" key="1">
    <citation type="submission" date="2020-05" db="EMBL/GenBank/DDBJ databases">
        <title>Large-scale comparative analyses of tick genomes elucidate their genetic diversity and vector capacities.</title>
        <authorList>
            <person name="Jia N."/>
            <person name="Wang J."/>
            <person name="Shi W."/>
            <person name="Du L."/>
            <person name="Sun Y."/>
            <person name="Zhan W."/>
            <person name="Jiang J."/>
            <person name="Wang Q."/>
            <person name="Zhang B."/>
            <person name="Ji P."/>
            <person name="Sakyi L.B."/>
            <person name="Cui X."/>
            <person name="Yuan T."/>
            <person name="Jiang B."/>
            <person name="Yang W."/>
            <person name="Lam T.T.-Y."/>
            <person name="Chang Q."/>
            <person name="Ding S."/>
            <person name="Wang X."/>
            <person name="Zhu J."/>
            <person name="Ruan X."/>
            <person name="Zhao L."/>
            <person name="Wei J."/>
            <person name="Que T."/>
            <person name="Du C."/>
            <person name="Cheng J."/>
            <person name="Dai P."/>
            <person name="Han X."/>
            <person name="Huang E."/>
            <person name="Gao Y."/>
            <person name="Liu J."/>
            <person name="Shao H."/>
            <person name="Ye R."/>
            <person name="Li L."/>
            <person name="Wei W."/>
            <person name="Wang X."/>
            <person name="Wang C."/>
            <person name="Yang T."/>
            <person name="Huo Q."/>
            <person name="Li W."/>
            <person name="Guo W."/>
            <person name="Chen H."/>
            <person name="Zhou L."/>
            <person name="Ni X."/>
            <person name="Tian J."/>
            <person name="Zhou Y."/>
            <person name="Sheng Y."/>
            <person name="Liu T."/>
            <person name="Pan Y."/>
            <person name="Xia L."/>
            <person name="Li J."/>
            <person name="Zhao F."/>
            <person name="Cao W."/>
        </authorList>
    </citation>
    <scope>NUCLEOTIDE SEQUENCE</scope>
    <source>
        <strain evidence="1">Dsil-2018</strain>
    </source>
</reference>
<protein>
    <submittedName>
        <fullName evidence="1">Uncharacterized protein</fullName>
    </submittedName>
</protein>